<sequence>MEIACCFREAILARETQLDEHFNSIHALSTLLLKYNAACLAGDLYFTLPFVPTRFNTSDDPTRGRNVRTPSSKIPLSEATDAQVRALLNLPPLRRWRLLQSFLEWCEFAGFAMKPILDEPALFVEKINEILLAYGRRLYEAGKTYSHYVETINSVASFKPIWRRQLQASWDMAFSWVREERPVHHIAMPFQILLAMLSIALSWGWLNVAGLLALGWGALLRTSEMTHALRSDLLLPSDTFFSNRYALLALREPKTRFVSARHQSAKLDIPDLLSLVETAFQQLEGHQRLWPFSDQTLRHRFSDILKVLHLDAASIRCPKTLDLGSLRPGGATWMMHTCEDSELVRRRGRWLNQRVMEIYIQEISSMQLLIHLSKSQRDLVFNIAATFPSVLEKITVFQRAHIPTKAWFALLRSSEP</sequence>
<evidence type="ECO:0000256" key="1">
    <source>
        <dbReference type="ARBA" id="ARBA00023172"/>
    </source>
</evidence>
<dbReference type="EMBL" id="CAXAMM010039607">
    <property type="protein sequence ID" value="CAK9087745.1"/>
    <property type="molecule type" value="Genomic_DNA"/>
</dbReference>
<keyword evidence="2" id="KW-0472">Membrane</keyword>
<evidence type="ECO:0000313" key="3">
    <source>
        <dbReference type="EMBL" id="CAK9087745.1"/>
    </source>
</evidence>
<keyword evidence="2" id="KW-0812">Transmembrane</keyword>
<dbReference type="SUPFAM" id="SSF56349">
    <property type="entry name" value="DNA breaking-rejoining enzymes"/>
    <property type="match status" value="1"/>
</dbReference>
<dbReference type="InterPro" id="IPR013762">
    <property type="entry name" value="Integrase-like_cat_sf"/>
</dbReference>
<proteinExistence type="predicted"/>
<accession>A0ABP0QJX1</accession>
<dbReference type="EMBL" id="CAXAMM010039629">
    <property type="protein sequence ID" value="CAK9087873.1"/>
    <property type="molecule type" value="Genomic_DNA"/>
</dbReference>
<gene>
    <name evidence="3" type="ORF">SCF082_LOCUS41467</name>
    <name evidence="4" type="ORF">SCF082_LOCUS41530</name>
</gene>
<evidence type="ECO:0000256" key="2">
    <source>
        <dbReference type="SAM" id="Phobius"/>
    </source>
</evidence>
<evidence type="ECO:0000313" key="5">
    <source>
        <dbReference type="Proteomes" id="UP001642464"/>
    </source>
</evidence>
<keyword evidence="5" id="KW-1185">Reference proteome</keyword>
<dbReference type="Gene3D" id="1.10.443.10">
    <property type="entry name" value="Intergrase catalytic core"/>
    <property type="match status" value="1"/>
</dbReference>
<comment type="caution">
    <text evidence="3">The sequence shown here is derived from an EMBL/GenBank/DDBJ whole genome shotgun (WGS) entry which is preliminary data.</text>
</comment>
<organism evidence="3 5">
    <name type="scientific">Durusdinium trenchii</name>
    <dbReference type="NCBI Taxonomy" id="1381693"/>
    <lineage>
        <taxon>Eukaryota</taxon>
        <taxon>Sar</taxon>
        <taxon>Alveolata</taxon>
        <taxon>Dinophyceae</taxon>
        <taxon>Suessiales</taxon>
        <taxon>Symbiodiniaceae</taxon>
        <taxon>Durusdinium</taxon>
    </lineage>
</organism>
<feature type="transmembrane region" description="Helical" evidence="2">
    <location>
        <begin position="192"/>
        <end position="220"/>
    </location>
</feature>
<keyword evidence="1" id="KW-0233">DNA recombination</keyword>
<reference evidence="3 5" key="1">
    <citation type="submission" date="2024-02" db="EMBL/GenBank/DDBJ databases">
        <authorList>
            <person name="Chen Y."/>
            <person name="Shah S."/>
            <person name="Dougan E. K."/>
            <person name="Thang M."/>
            <person name="Chan C."/>
        </authorList>
    </citation>
    <scope>NUCLEOTIDE SEQUENCE [LARGE SCALE GENOMIC DNA]</scope>
</reference>
<protein>
    <submittedName>
        <fullName evidence="3">Uncharacterized protein</fullName>
    </submittedName>
</protein>
<keyword evidence="2" id="KW-1133">Transmembrane helix</keyword>
<dbReference type="Proteomes" id="UP001642464">
    <property type="component" value="Unassembled WGS sequence"/>
</dbReference>
<dbReference type="InterPro" id="IPR011010">
    <property type="entry name" value="DNA_brk_join_enz"/>
</dbReference>
<name>A0ABP0QJX1_9DINO</name>
<evidence type="ECO:0000313" key="4">
    <source>
        <dbReference type="EMBL" id="CAK9087873.1"/>
    </source>
</evidence>